<dbReference type="AlphaFoldDB" id="A0A848NF86"/>
<dbReference type="Gene3D" id="3.10.450.50">
    <property type="match status" value="1"/>
</dbReference>
<keyword evidence="2" id="KW-0560">Oxidoreductase</keyword>
<evidence type="ECO:0000256" key="2">
    <source>
        <dbReference type="ARBA" id="ARBA00023002"/>
    </source>
</evidence>
<gene>
    <name evidence="3" type="ORF">HGQ98_00115</name>
</gene>
<dbReference type="EMBL" id="JABBZE010000001">
    <property type="protein sequence ID" value="NMU88295.1"/>
    <property type="molecule type" value="Genomic_DNA"/>
</dbReference>
<proteinExistence type="inferred from homology"/>
<dbReference type="InterPro" id="IPR000391">
    <property type="entry name" value="Rng_hydr_dOase-bsu"/>
</dbReference>
<name>A0A848NF86_9BURK</name>
<dbReference type="GO" id="GO:0004497">
    <property type="term" value="F:monooxygenase activity"/>
    <property type="evidence" value="ECO:0007669"/>
    <property type="project" value="UniProtKB-KW"/>
</dbReference>
<comment type="caution">
    <text evidence="3">The sequence shown here is derived from an EMBL/GenBank/DDBJ whole genome shotgun (WGS) entry which is preliminary data.</text>
</comment>
<evidence type="ECO:0000313" key="4">
    <source>
        <dbReference type="Proteomes" id="UP000542405"/>
    </source>
</evidence>
<evidence type="ECO:0000313" key="3">
    <source>
        <dbReference type="EMBL" id="NMU88295.1"/>
    </source>
</evidence>
<evidence type="ECO:0000256" key="1">
    <source>
        <dbReference type="ARBA" id="ARBA00009570"/>
    </source>
</evidence>
<reference evidence="3 4" key="1">
    <citation type="submission" date="2020-04" db="EMBL/GenBank/DDBJ databases">
        <title>Achromobacter ruhlandii genome sequencing and assembly.</title>
        <authorList>
            <person name="Martins R.C.R."/>
            <person name="Perdigao-Neto L.V."/>
            <person name="Levin A.S.S."/>
            <person name="Costa S.F."/>
        </authorList>
    </citation>
    <scope>NUCLEOTIDE SEQUENCE [LARGE SCALE GENOMIC DNA]</scope>
    <source>
        <strain evidence="3 4">9035ralo</strain>
    </source>
</reference>
<accession>A0A848NF86</accession>
<dbReference type="InterPro" id="IPR032710">
    <property type="entry name" value="NTF2-like_dom_sf"/>
</dbReference>
<dbReference type="Proteomes" id="UP000542405">
    <property type="component" value="Unassembled WGS sequence"/>
</dbReference>
<sequence length="153" mass="17833">MDMEKTIREFLAKLCVALDSSDYKTYLQSCLPEFNYRIAVYSPEIRRDMVWLEKDKEGLSALIDLLPKQNMDRTPLTRHFSLCTVTNGEREGEHDVRSTLQVFRTEHDGGETSLVAVGEYRDKIRLADQEPLLLEREVRLHTRMLGKGYHVPF</sequence>
<dbReference type="SUPFAM" id="SSF54427">
    <property type="entry name" value="NTF2-like"/>
    <property type="match status" value="1"/>
</dbReference>
<keyword evidence="3" id="KW-0503">Monooxygenase</keyword>
<dbReference type="Pfam" id="PF00866">
    <property type="entry name" value="Ring_hydroxyl_B"/>
    <property type="match status" value="1"/>
</dbReference>
<protein>
    <submittedName>
        <fullName evidence="3">Methanesulfonate monooxygenase</fullName>
    </submittedName>
</protein>
<comment type="similarity">
    <text evidence="1">Belongs to the bacterial ring-hydroxylating dioxygenase beta subunit family.</text>
</comment>
<organism evidence="3 4">
    <name type="scientific">Achromobacter ruhlandii</name>
    <dbReference type="NCBI Taxonomy" id="72557"/>
    <lineage>
        <taxon>Bacteria</taxon>
        <taxon>Pseudomonadati</taxon>
        <taxon>Pseudomonadota</taxon>
        <taxon>Betaproteobacteria</taxon>
        <taxon>Burkholderiales</taxon>
        <taxon>Alcaligenaceae</taxon>
        <taxon>Achromobacter</taxon>
    </lineage>
</organism>